<dbReference type="InterPro" id="IPR025402">
    <property type="entry name" value="DMP19_C"/>
</dbReference>
<gene>
    <name evidence="3" type="ORF">EFD55_32790</name>
    <name evidence="2" type="ORF">FHS26_006886</name>
</gene>
<dbReference type="EMBL" id="JACHXH010000051">
    <property type="protein sequence ID" value="MBB3139105.1"/>
    <property type="molecule type" value="Genomic_DNA"/>
</dbReference>
<dbReference type="RefSeq" id="WP_131588666.1">
    <property type="nucleotide sequence ID" value="NZ_JACHXH010000051.1"/>
</dbReference>
<dbReference type="Pfam" id="PF14300">
    <property type="entry name" value="DMP19"/>
    <property type="match status" value="1"/>
</dbReference>
<accession>A0A427M5S7</accession>
<dbReference type="AlphaFoldDB" id="A0A427M5S7"/>
<name>A0A427M5S7_9HYPH</name>
<reference evidence="3 4" key="1">
    <citation type="submission" date="2018-11" db="EMBL/GenBank/DDBJ databases">
        <authorList>
            <person name="Huo Y."/>
        </authorList>
    </citation>
    <scope>NUCLEOTIDE SEQUENCE [LARGE SCALE GENOMIC DNA]</scope>
    <source>
        <strain evidence="3 4">DSM 30132</strain>
    </source>
</reference>
<comment type="caution">
    <text evidence="3">The sequence shown here is derived from an EMBL/GenBank/DDBJ whole genome shotgun (WGS) entry which is preliminary data.</text>
</comment>
<evidence type="ECO:0000313" key="4">
    <source>
        <dbReference type="Proteomes" id="UP000277279"/>
    </source>
</evidence>
<evidence type="ECO:0000259" key="1">
    <source>
        <dbReference type="Pfam" id="PF14300"/>
    </source>
</evidence>
<evidence type="ECO:0000313" key="5">
    <source>
        <dbReference type="Proteomes" id="UP000518315"/>
    </source>
</evidence>
<dbReference type="Proteomes" id="UP000518315">
    <property type="component" value="Unassembled WGS sequence"/>
</dbReference>
<organism evidence="3 4">
    <name type="scientific">Rhizobium pisi</name>
    <dbReference type="NCBI Taxonomy" id="574561"/>
    <lineage>
        <taxon>Bacteria</taxon>
        <taxon>Pseudomonadati</taxon>
        <taxon>Pseudomonadota</taxon>
        <taxon>Alphaproteobacteria</taxon>
        <taxon>Hyphomicrobiales</taxon>
        <taxon>Rhizobiaceae</taxon>
        <taxon>Rhizobium/Agrobacterium group</taxon>
        <taxon>Rhizobium</taxon>
    </lineage>
</organism>
<reference evidence="2 5" key="2">
    <citation type="submission" date="2020-08" db="EMBL/GenBank/DDBJ databases">
        <title>Genomic Encyclopedia of Type Strains, Phase III (KMG-III): the genomes of soil and plant-associated and newly described type strains.</title>
        <authorList>
            <person name="Whitman W."/>
        </authorList>
    </citation>
    <scope>NUCLEOTIDE SEQUENCE [LARGE SCALE GENOMIC DNA]</scope>
    <source>
        <strain evidence="2 5">CECT 4113</strain>
    </source>
</reference>
<evidence type="ECO:0000313" key="3">
    <source>
        <dbReference type="EMBL" id="RSB59149.1"/>
    </source>
</evidence>
<evidence type="ECO:0000313" key="2">
    <source>
        <dbReference type="EMBL" id="MBB3139105.1"/>
    </source>
</evidence>
<protein>
    <recommendedName>
        <fullName evidence="1">DNA mimic protein DMP19 C-terminal domain-containing protein</fullName>
    </recommendedName>
</protein>
<keyword evidence="5" id="KW-1185">Reference proteome</keyword>
<sequence length="249" mass="27586">MVPLRPSTIICPVLVFSGVLWIYDVGHSQLYEVETAAILRAQKEAASPASASHIPDQTTAFRASPIVSAEALASGDDQGIVESNFSVVDSLRDSKVPENEINRAALESRYVDFFYGEMVDGGFAQFVGESEWDSQTVAMVRKGLVDLKAFRHLELFDDGAAIVAAIDPKELQQFINTPQPSSKDPVLRKLSLIDRQFFDLNDRESLVKLNAAWLRQQPNLIALSPEALRNELQGRGVYLPRRDKILAKS</sequence>
<dbReference type="EMBL" id="RJJT01000049">
    <property type="protein sequence ID" value="RSB59149.1"/>
    <property type="molecule type" value="Genomic_DNA"/>
</dbReference>
<proteinExistence type="predicted"/>
<feature type="domain" description="DNA mimic protein DMP19 C-terminal" evidence="1">
    <location>
        <begin position="100"/>
        <end position="216"/>
    </location>
</feature>
<dbReference type="Proteomes" id="UP000277279">
    <property type="component" value="Unassembled WGS sequence"/>
</dbReference>